<dbReference type="EMBL" id="BARU01010728">
    <property type="protein sequence ID" value="GAH36535.1"/>
    <property type="molecule type" value="Genomic_DNA"/>
</dbReference>
<name>X1FVH7_9ZZZZ</name>
<feature type="non-terminal residue" evidence="2">
    <location>
        <position position="107"/>
    </location>
</feature>
<feature type="transmembrane region" description="Helical" evidence="1">
    <location>
        <begin position="83"/>
        <end position="105"/>
    </location>
</feature>
<evidence type="ECO:0000313" key="2">
    <source>
        <dbReference type="EMBL" id="GAH36535.1"/>
    </source>
</evidence>
<reference evidence="2" key="1">
    <citation type="journal article" date="2014" name="Front. Microbiol.">
        <title>High frequency of phylogenetically diverse reductive dehalogenase-homologous genes in deep subseafloor sedimentary metagenomes.</title>
        <authorList>
            <person name="Kawai M."/>
            <person name="Futagami T."/>
            <person name="Toyoda A."/>
            <person name="Takaki Y."/>
            <person name="Nishi S."/>
            <person name="Hori S."/>
            <person name="Arai W."/>
            <person name="Tsubouchi T."/>
            <person name="Morono Y."/>
            <person name="Uchiyama I."/>
            <person name="Ito T."/>
            <person name="Fujiyama A."/>
            <person name="Inagaki F."/>
            <person name="Takami H."/>
        </authorList>
    </citation>
    <scope>NUCLEOTIDE SEQUENCE</scope>
    <source>
        <strain evidence="2">Expedition CK06-06</strain>
    </source>
</reference>
<accession>X1FVH7</accession>
<evidence type="ECO:0008006" key="3">
    <source>
        <dbReference type="Google" id="ProtNLM"/>
    </source>
</evidence>
<feature type="transmembrane region" description="Helical" evidence="1">
    <location>
        <begin position="18"/>
        <end position="37"/>
    </location>
</feature>
<comment type="caution">
    <text evidence="2">The sequence shown here is derived from an EMBL/GenBank/DDBJ whole genome shotgun (WGS) entry which is preliminary data.</text>
</comment>
<proteinExistence type="predicted"/>
<evidence type="ECO:0000256" key="1">
    <source>
        <dbReference type="SAM" id="Phobius"/>
    </source>
</evidence>
<keyword evidence="1" id="KW-1133">Transmembrane helix</keyword>
<gene>
    <name evidence="2" type="ORF">S03H2_20366</name>
</gene>
<protein>
    <recommendedName>
        <fullName evidence="3">Heme-copper oxidase subunit III family profile domain-containing protein</fullName>
    </recommendedName>
</protein>
<dbReference type="AlphaFoldDB" id="X1FVH7"/>
<keyword evidence="1" id="KW-0812">Transmembrane</keyword>
<keyword evidence="1" id="KW-0472">Membrane</keyword>
<sequence length="107" mass="12035">MNIMEQNNKTKILNVRDWIVLSTTMIAAVLTILALIWQARPSTGIVSVTFLLMLSFVFFVNSVSSNSRAHYEAKVGNMSEKKINNFITFAEYSFGFGFTLVINAFSI</sequence>
<organism evidence="2">
    <name type="scientific">marine sediment metagenome</name>
    <dbReference type="NCBI Taxonomy" id="412755"/>
    <lineage>
        <taxon>unclassified sequences</taxon>
        <taxon>metagenomes</taxon>
        <taxon>ecological metagenomes</taxon>
    </lineage>
</organism>
<feature type="transmembrane region" description="Helical" evidence="1">
    <location>
        <begin position="43"/>
        <end position="63"/>
    </location>
</feature>